<keyword evidence="1" id="KW-0472">Membrane</keyword>
<dbReference type="RefSeq" id="WP_168872908.1">
    <property type="nucleotide sequence ID" value="NZ_JABAIA010000002.1"/>
</dbReference>
<feature type="transmembrane region" description="Helical" evidence="1">
    <location>
        <begin position="57"/>
        <end position="78"/>
    </location>
</feature>
<evidence type="ECO:0000313" key="3">
    <source>
        <dbReference type="Proteomes" id="UP000570474"/>
    </source>
</evidence>
<name>A0A847RVB1_9BACT</name>
<protein>
    <submittedName>
        <fullName evidence="2">Uncharacterized protein</fullName>
    </submittedName>
</protein>
<keyword evidence="3" id="KW-1185">Reference proteome</keyword>
<dbReference type="EMBL" id="JABAIA010000002">
    <property type="protein sequence ID" value="NLR67013.1"/>
    <property type="molecule type" value="Genomic_DNA"/>
</dbReference>
<evidence type="ECO:0000313" key="2">
    <source>
        <dbReference type="EMBL" id="NLR67013.1"/>
    </source>
</evidence>
<accession>A0A847RVB1</accession>
<sequence length="221" mass="24827">MMAHYDVTKLEHLEKKTDWKRNYAHFTSGNKSLLLPTLLIIAGSLTLYALNGGRLLQSGYGLTAGLITIAGVVLFVIISGKGKQQVLENISRKPVCLAKIIKFNEQQQLYYGIFSTSDTRWDTALLQNISDRVDNIPFDTNNPDDKTIVRLLRASQVGVNMQTYSLPASFTGGHQIYLKSFDFSILDKATCDYIQHRNGIFPVLYVDNSYVPVILKDYIIA</sequence>
<dbReference type="Proteomes" id="UP000570474">
    <property type="component" value="Unassembled WGS sequence"/>
</dbReference>
<reference evidence="2 3" key="1">
    <citation type="submission" date="2020-04" db="EMBL/GenBank/DDBJ databases">
        <authorList>
            <person name="Yin C."/>
        </authorList>
    </citation>
    <scope>NUCLEOTIDE SEQUENCE [LARGE SCALE GENOMIC DNA]</scope>
    <source>
        <strain evidence="2 3">Ae27</strain>
    </source>
</reference>
<organism evidence="2 3">
    <name type="scientific">Chitinophaga varians</name>
    <dbReference type="NCBI Taxonomy" id="2202339"/>
    <lineage>
        <taxon>Bacteria</taxon>
        <taxon>Pseudomonadati</taxon>
        <taxon>Bacteroidota</taxon>
        <taxon>Chitinophagia</taxon>
        <taxon>Chitinophagales</taxon>
        <taxon>Chitinophagaceae</taxon>
        <taxon>Chitinophaga</taxon>
    </lineage>
</organism>
<gene>
    <name evidence="2" type="ORF">HGH92_22080</name>
</gene>
<keyword evidence="1" id="KW-0812">Transmembrane</keyword>
<proteinExistence type="predicted"/>
<comment type="caution">
    <text evidence="2">The sequence shown here is derived from an EMBL/GenBank/DDBJ whole genome shotgun (WGS) entry which is preliminary data.</text>
</comment>
<dbReference type="AlphaFoldDB" id="A0A847RVB1"/>
<keyword evidence="1" id="KW-1133">Transmembrane helix</keyword>
<feature type="transmembrane region" description="Helical" evidence="1">
    <location>
        <begin position="33"/>
        <end position="51"/>
    </location>
</feature>
<evidence type="ECO:0000256" key="1">
    <source>
        <dbReference type="SAM" id="Phobius"/>
    </source>
</evidence>